<dbReference type="EMBL" id="CAJVPQ010000095">
    <property type="protein sequence ID" value="CAG8445329.1"/>
    <property type="molecule type" value="Genomic_DNA"/>
</dbReference>
<keyword evidence="3" id="KW-1185">Reference proteome</keyword>
<comment type="caution">
    <text evidence="2">The sequence shown here is derived from an EMBL/GenBank/DDBJ whole genome shotgun (WGS) entry which is preliminary data.</text>
</comment>
<organism evidence="2 3">
    <name type="scientific">Funneliformis caledonium</name>
    <dbReference type="NCBI Taxonomy" id="1117310"/>
    <lineage>
        <taxon>Eukaryota</taxon>
        <taxon>Fungi</taxon>
        <taxon>Fungi incertae sedis</taxon>
        <taxon>Mucoromycota</taxon>
        <taxon>Glomeromycotina</taxon>
        <taxon>Glomeromycetes</taxon>
        <taxon>Glomerales</taxon>
        <taxon>Glomeraceae</taxon>
        <taxon>Funneliformis</taxon>
    </lineage>
</organism>
<dbReference type="Proteomes" id="UP000789570">
    <property type="component" value="Unassembled WGS sequence"/>
</dbReference>
<evidence type="ECO:0000256" key="1">
    <source>
        <dbReference type="SAM" id="MobiDB-lite"/>
    </source>
</evidence>
<dbReference type="AlphaFoldDB" id="A0A9N8YQ85"/>
<gene>
    <name evidence="2" type="ORF">FCALED_LOCUS853</name>
</gene>
<accession>A0A9N8YQ85</accession>
<proteinExistence type="predicted"/>
<name>A0A9N8YQ85_9GLOM</name>
<dbReference type="OrthoDB" id="1022638at2759"/>
<sequence length="250" mass="29196">MLTFQHDSLFSLQDMIIQSICQKPKVIFNTQYFYCLPPNVLETLIKREDLKLDEIIIWENLVKWCVYQCKYFENDKDIFTINFSDIEINTIKNTLENYIYLINFQGISARDFINKVMPYEELLPRELKKDILRYHMLPGVESPDSPSSNNTPEPPQSPTASLNGAYRFEFDQSFTRRVIRPKGSIRCFKGWGPIFGDLNGDSNDLAMTNLGNWSSSSGSYENVGIPNHFKVEEWEVFQIKKKKEYELLGI</sequence>
<evidence type="ECO:0000313" key="3">
    <source>
        <dbReference type="Proteomes" id="UP000789570"/>
    </source>
</evidence>
<protein>
    <submittedName>
        <fullName evidence="2">7066_t:CDS:1</fullName>
    </submittedName>
</protein>
<evidence type="ECO:0000313" key="2">
    <source>
        <dbReference type="EMBL" id="CAG8445329.1"/>
    </source>
</evidence>
<feature type="region of interest" description="Disordered" evidence="1">
    <location>
        <begin position="140"/>
        <end position="162"/>
    </location>
</feature>
<reference evidence="2" key="1">
    <citation type="submission" date="2021-06" db="EMBL/GenBank/DDBJ databases">
        <authorList>
            <person name="Kallberg Y."/>
            <person name="Tangrot J."/>
            <person name="Rosling A."/>
        </authorList>
    </citation>
    <scope>NUCLEOTIDE SEQUENCE</scope>
    <source>
        <strain evidence="2">UK204</strain>
    </source>
</reference>